<gene>
    <name evidence="1" type="ORF">ON006_31525</name>
</gene>
<organism evidence="1 2">
    <name type="scientific">Dyadobacter pollutisoli</name>
    <dbReference type="NCBI Taxonomy" id="2910158"/>
    <lineage>
        <taxon>Bacteria</taxon>
        <taxon>Pseudomonadati</taxon>
        <taxon>Bacteroidota</taxon>
        <taxon>Cytophagia</taxon>
        <taxon>Cytophagales</taxon>
        <taxon>Spirosomataceae</taxon>
        <taxon>Dyadobacter</taxon>
    </lineage>
</organism>
<proteinExistence type="predicted"/>
<dbReference type="EMBL" id="CP112998">
    <property type="protein sequence ID" value="WAC12242.1"/>
    <property type="molecule type" value="Genomic_DNA"/>
</dbReference>
<name>A0A9E8SPT2_9BACT</name>
<evidence type="ECO:0000313" key="2">
    <source>
        <dbReference type="Proteomes" id="UP001164653"/>
    </source>
</evidence>
<sequence>MDQETVDNVRAVIAEKERAIFNSDNPKIAATNYLIEVGYLNPDGSVSEKYRDGIIEPDKTSVRKKEKVSV</sequence>
<keyword evidence="2" id="KW-1185">Reference proteome</keyword>
<dbReference type="Proteomes" id="UP001164653">
    <property type="component" value="Chromosome"/>
</dbReference>
<reference evidence="1" key="1">
    <citation type="submission" date="2022-11" db="EMBL/GenBank/DDBJ databases">
        <title>Dyadobacter pollutisoli sp. nov., isolated from plastic dumped soil.</title>
        <authorList>
            <person name="Kim J.M."/>
            <person name="Kim K.R."/>
            <person name="Lee J.K."/>
            <person name="Hao L."/>
            <person name="Jeon C.O."/>
        </authorList>
    </citation>
    <scope>NUCLEOTIDE SEQUENCE</scope>
    <source>
        <strain evidence="1">U1</strain>
    </source>
</reference>
<dbReference type="RefSeq" id="WP_244821893.1">
    <property type="nucleotide sequence ID" value="NZ_CP112998.1"/>
</dbReference>
<evidence type="ECO:0000313" key="1">
    <source>
        <dbReference type="EMBL" id="WAC12242.1"/>
    </source>
</evidence>
<dbReference type="AlphaFoldDB" id="A0A9E8SPT2"/>
<protein>
    <submittedName>
        <fullName evidence="1">Uncharacterized protein</fullName>
    </submittedName>
</protein>
<dbReference type="KEGG" id="dpf:ON006_31525"/>
<accession>A0A9E8SPT2</accession>